<feature type="domain" description="S-adenosyl-l-methionine hydroxide adenosyltransferase N-terminal" evidence="3">
    <location>
        <begin position="8"/>
        <end position="151"/>
    </location>
</feature>
<dbReference type="Proteomes" id="UP000066284">
    <property type="component" value="Chromosome 1"/>
</dbReference>
<comment type="similarity">
    <text evidence="2">Belongs to the SAM hydrolase / SAM-dependent halogenase family.</text>
</comment>
<dbReference type="Gene3D" id="3.40.50.10790">
    <property type="entry name" value="S-adenosyl-l-methionine hydroxide adenosyltransferase, N-terminal"/>
    <property type="match status" value="1"/>
</dbReference>
<dbReference type="InterPro" id="IPR046469">
    <property type="entry name" value="SAM_HAT_N"/>
</dbReference>
<protein>
    <recommendedName>
        <fullName evidence="7">Adenosyl-chloride synthase</fullName>
    </recommendedName>
</protein>
<keyword evidence="1" id="KW-0949">S-adenosyl-L-methionine</keyword>
<gene>
    <name evidence="5" type="ORF">NITINOP_2876</name>
</gene>
<dbReference type="KEGG" id="nio:NITINOP_2876"/>
<name>A0A0S4KX89_9BACT</name>
<keyword evidence="6" id="KW-1185">Reference proteome</keyword>
<organism evidence="5 6">
    <name type="scientific">Candidatus Nitrospira inopinata</name>
    <dbReference type="NCBI Taxonomy" id="1715989"/>
    <lineage>
        <taxon>Bacteria</taxon>
        <taxon>Pseudomonadati</taxon>
        <taxon>Nitrospirota</taxon>
        <taxon>Nitrospiria</taxon>
        <taxon>Nitrospirales</taxon>
        <taxon>Nitrospiraceae</taxon>
        <taxon>Nitrospira</taxon>
    </lineage>
</organism>
<evidence type="ECO:0000259" key="4">
    <source>
        <dbReference type="Pfam" id="PF20257"/>
    </source>
</evidence>
<dbReference type="InterPro" id="IPR046470">
    <property type="entry name" value="SAM_HAT_C"/>
</dbReference>
<reference evidence="6" key="1">
    <citation type="submission" date="2015-09" db="EMBL/GenBank/DDBJ databases">
        <authorList>
            <person name="Daims H."/>
        </authorList>
    </citation>
    <scope>NUCLEOTIDE SEQUENCE [LARGE SCALE GENOMIC DNA]</scope>
</reference>
<dbReference type="EMBL" id="LN885086">
    <property type="protein sequence ID" value="CUQ67848.1"/>
    <property type="molecule type" value="Genomic_DNA"/>
</dbReference>
<evidence type="ECO:0008006" key="7">
    <source>
        <dbReference type="Google" id="ProtNLM"/>
    </source>
</evidence>
<dbReference type="Gene3D" id="2.40.30.90">
    <property type="entry name" value="Bacterial fluorinating enzyme like"/>
    <property type="match status" value="1"/>
</dbReference>
<evidence type="ECO:0000313" key="5">
    <source>
        <dbReference type="EMBL" id="CUQ67848.1"/>
    </source>
</evidence>
<dbReference type="STRING" id="1715989.NITINOP_2876"/>
<dbReference type="Pfam" id="PF01887">
    <property type="entry name" value="SAM_HAT_N"/>
    <property type="match status" value="1"/>
</dbReference>
<dbReference type="OrthoDB" id="9792195at2"/>
<dbReference type="SUPFAM" id="SSF102522">
    <property type="entry name" value="Bacterial fluorinating enzyme, N-terminal domain"/>
    <property type="match status" value="1"/>
</dbReference>
<dbReference type="PANTHER" id="PTHR35092">
    <property type="entry name" value="CHLORINASE MJ1651"/>
    <property type="match status" value="1"/>
</dbReference>
<dbReference type="InterPro" id="IPR023227">
    <property type="entry name" value="SAM_OH_AdoTrfase_C_sf"/>
</dbReference>
<proteinExistence type="inferred from homology"/>
<feature type="domain" description="S-adenosyl-l-methionine hydroxide adenosyltransferase C-terminal" evidence="4">
    <location>
        <begin position="176"/>
        <end position="264"/>
    </location>
</feature>
<dbReference type="PANTHER" id="PTHR35092:SF1">
    <property type="entry name" value="CHLORINASE MJ1651"/>
    <property type="match status" value="1"/>
</dbReference>
<dbReference type="RefSeq" id="WP_082633826.1">
    <property type="nucleotide sequence ID" value="NZ_LN885086.1"/>
</dbReference>
<evidence type="ECO:0000313" key="6">
    <source>
        <dbReference type="Proteomes" id="UP000066284"/>
    </source>
</evidence>
<evidence type="ECO:0000259" key="3">
    <source>
        <dbReference type="Pfam" id="PF01887"/>
    </source>
</evidence>
<dbReference type="AlphaFoldDB" id="A0A0S4KX89"/>
<dbReference type="InterPro" id="IPR002747">
    <property type="entry name" value="SAM_OH_AdoTrfase"/>
</dbReference>
<dbReference type="PIRSF" id="PIRSF006779">
    <property type="entry name" value="UCP006779"/>
    <property type="match status" value="1"/>
</dbReference>
<dbReference type="Pfam" id="PF20257">
    <property type="entry name" value="SAM_HAT_C"/>
    <property type="match status" value="1"/>
</dbReference>
<dbReference type="InterPro" id="IPR023228">
    <property type="entry name" value="SAM_OH_AdoTrfase_N_sf"/>
</dbReference>
<dbReference type="SUPFAM" id="SSF101852">
    <property type="entry name" value="Bacterial fluorinating enzyme, C-terminal domain"/>
    <property type="match status" value="1"/>
</dbReference>
<accession>A0A0S4KX89</accession>
<evidence type="ECO:0000256" key="1">
    <source>
        <dbReference type="ARBA" id="ARBA00022691"/>
    </source>
</evidence>
<evidence type="ECO:0000256" key="2">
    <source>
        <dbReference type="ARBA" id="ARBA00024035"/>
    </source>
</evidence>
<sequence>MPPTRPLITLLSDFGVRDWFVPSMKGVILRINPAVSIVDLSHDITPHQIEEAGFFLASCIHYFPEGTIHVAVVDPGVGTTRRPLLISTGVSFFIGPDNGLFSEILDQHPRAEVRKIDNRDYRLETAGSTFDGRDIFAPAAAWLSTGVPKELFGPVIHDPVRRFLVRPAWQEESLLGRIVCVDHFGNLISNLRREDVDTVEARSRQSGVLIRIGAWAIDGLVASYDEGSYEIPKALINSNGHVEVFLRERNAALHLRLGLGDEVRLSPRERSLPGSFLSDRSLAGERDRLEE</sequence>